<dbReference type="InterPro" id="IPR017259">
    <property type="entry name" value="UCP037672"/>
</dbReference>
<gene>
    <name evidence="2" type="ORF">NP511_16115</name>
</gene>
<evidence type="ECO:0000313" key="3">
    <source>
        <dbReference type="Proteomes" id="UP001224926"/>
    </source>
</evidence>
<proteinExistence type="predicted"/>
<dbReference type="Proteomes" id="UP001224926">
    <property type="component" value="Chromosome"/>
</dbReference>
<feature type="transmembrane region" description="Helical" evidence="1">
    <location>
        <begin position="78"/>
        <end position="96"/>
    </location>
</feature>
<reference evidence="2 3" key="1">
    <citation type="submission" date="2022-07" db="EMBL/GenBank/DDBJ databases">
        <title>Two temperate virus in Haloterrigena jeotgali A29.</title>
        <authorList>
            <person name="Deng X."/>
        </authorList>
    </citation>
    <scope>NUCLEOTIDE SEQUENCE [LARGE SCALE GENOMIC DNA]</scope>
    <source>
        <strain evidence="2 3">A29</strain>
    </source>
</reference>
<keyword evidence="1" id="KW-0472">Membrane</keyword>
<evidence type="ECO:0000256" key="1">
    <source>
        <dbReference type="SAM" id="Phobius"/>
    </source>
</evidence>
<dbReference type="AlphaFoldDB" id="A0AAF0T166"/>
<dbReference type="RefSeq" id="WP_049966282.1">
    <property type="nucleotide sequence ID" value="NZ_CP101873.1"/>
</dbReference>
<name>A0AAF0T166_9EURY</name>
<dbReference type="Pfam" id="PF12650">
    <property type="entry name" value="DUF3784"/>
    <property type="match status" value="1"/>
</dbReference>
<sequence>MATDSVIGLLVTAGFIGAFGVLIKYFGVVELIAGYDPERVTDEDGLADFIGTNTLYVAALVLLVAAVEYTDSFGGSDAVWIAFAVGVVVLAARMIVGARRYEEPR</sequence>
<dbReference type="GeneID" id="39863158"/>
<organism evidence="2 3">
    <name type="scientific">Natrinema thermotolerans</name>
    <dbReference type="NCBI Taxonomy" id="121872"/>
    <lineage>
        <taxon>Archaea</taxon>
        <taxon>Methanobacteriati</taxon>
        <taxon>Methanobacteriota</taxon>
        <taxon>Stenosarchaea group</taxon>
        <taxon>Halobacteria</taxon>
        <taxon>Halobacteriales</taxon>
        <taxon>Natrialbaceae</taxon>
        <taxon>Natrinema</taxon>
    </lineage>
</organism>
<evidence type="ECO:0000313" key="2">
    <source>
        <dbReference type="EMBL" id="WMT06902.1"/>
    </source>
</evidence>
<keyword evidence="3" id="KW-1185">Reference proteome</keyword>
<feature type="transmembrane region" description="Helical" evidence="1">
    <location>
        <begin position="45"/>
        <end position="66"/>
    </location>
</feature>
<protein>
    <submittedName>
        <fullName evidence="2">DUF3784 domain-containing protein</fullName>
    </submittedName>
</protein>
<dbReference type="EMBL" id="CP101873">
    <property type="protein sequence ID" value="WMT06902.1"/>
    <property type="molecule type" value="Genomic_DNA"/>
</dbReference>
<dbReference type="GeneID" id="84215498"/>
<keyword evidence="1" id="KW-1133">Transmembrane helix</keyword>
<keyword evidence="1" id="KW-0812">Transmembrane</keyword>
<feature type="transmembrane region" description="Helical" evidence="1">
    <location>
        <begin position="6"/>
        <end position="33"/>
    </location>
</feature>
<accession>A0AAF0T166</accession>